<keyword evidence="2" id="KW-0808">Transferase</keyword>
<dbReference type="AlphaFoldDB" id="A0A5B9QUV8"/>
<dbReference type="EMBL" id="CP042914">
    <property type="protein sequence ID" value="QEG41759.1"/>
    <property type="molecule type" value="Genomic_DNA"/>
</dbReference>
<dbReference type="KEGG" id="rul:UC8_37850"/>
<keyword evidence="1" id="KW-0472">Membrane</keyword>
<gene>
    <name evidence="2" type="primary">cdsA_2</name>
    <name evidence="2" type="ORF">UC8_37850</name>
</gene>
<dbReference type="GO" id="GO:0004605">
    <property type="term" value="F:phosphatidate cytidylyltransferase activity"/>
    <property type="evidence" value="ECO:0007669"/>
    <property type="project" value="UniProtKB-EC"/>
</dbReference>
<reference evidence="2 3" key="1">
    <citation type="submission" date="2019-08" db="EMBL/GenBank/DDBJ databases">
        <title>Deep-cultivation of Planctomycetes and their phenomic and genomic characterization uncovers novel biology.</title>
        <authorList>
            <person name="Wiegand S."/>
            <person name="Jogler M."/>
            <person name="Boedeker C."/>
            <person name="Pinto D."/>
            <person name="Vollmers J."/>
            <person name="Rivas-Marin E."/>
            <person name="Kohn T."/>
            <person name="Peeters S.H."/>
            <person name="Heuer A."/>
            <person name="Rast P."/>
            <person name="Oberbeckmann S."/>
            <person name="Bunk B."/>
            <person name="Jeske O."/>
            <person name="Meyerdierks A."/>
            <person name="Storesund J.E."/>
            <person name="Kallscheuer N."/>
            <person name="Luecker S."/>
            <person name="Lage O.M."/>
            <person name="Pohl T."/>
            <person name="Merkel B.J."/>
            <person name="Hornburger P."/>
            <person name="Mueller R.-W."/>
            <person name="Bruemmer F."/>
            <person name="Labrenz M."/>
            <person name="Spormann A.M."/>
            <person name="Op den Camp H."/>
            <person name="Overmann J."/>
            <person name="Amann R."/>
            <person name="Jetten M.S.M."/>
            <person name="Mascher T."/>
            <person name="Medema M.H."/>
            <person name="Devos D.P."/>
            <person name="Kaster A.-K."/>
            <person name="Ovreas L."/>
            <person name="Rohde M."/>
            <person name="Galperin M.Y."/>
            <person name="Jogler C."/>
        </authorList>
    </citation>
    <scope>NUCLEOTIDE SEQUENCE [LARGE SCALE GENOMIC DNA]</scope>
    <source>
        <strain evidence="2 3">UC8</strain>
    </source>
</reference>
<keyword evidence="2" id="KW-0548">Nucleotidyltransferase</keyword>
<feature type="transmembrane region" description="Helical" evidence="1">
    <location>
        <begin position="95"/>
        <end position="115"/>
    </location>
</feature>
<keyword evidence="1" id="KW-1133">Transmembrane helix</keyword>
<keyword evidence="3" id="KW-1185">Reference proteome</keyword>
<feature type="transmembrane region" description="Helical" evidence="1">
    <location>
        <begin position="291"/>
        <end position="309"/>
    </location>
</feature>
<feature type="transmembrane region" description="Helical" evidence="1">
    <location>
        <begin position="184"/>
        <end position="206"/>
    </location>
</feature>
<feature type="transmembrane region" description="Helical" evidence="1">
    <location>
        <begin position="330"/>
        <end position="350"/>
    </location>
</feature>
<feature type="transmembrane region" description="Helical" evidence="1">
    <location>
        <begin position="356"/>
        <end position="377"/>
    </location>
</feature>
<evidence type="ECO:0000313" key="2">
    <source>
        <dbReference type="EMBL" id="QEG41759.1"/>
    </source>
</evidence>
<evidence type="ECO:0000256" key="1">
    <source>
        <dbReference type="SAM" id="Phobius"/>
    </source>
</evidence>
<dbReference type="PANTHER" id="PTHR43535">
    <property type="entry name" value="PHOSPHATIDATE CYTIDYLYLTRANSFERASE"/>
    <property type="match status" value="1"/>
</dbReference>
<accession>A0A5B9QUV8</accession>
<dbReference type="PANTHER" id="PTHR43535:SF1">
    <property type="entry name" value="PHOSPHATIDATE CYTIDYLYLTRANSFERASE"/>
    <property type="match status" value="1"/>
</dbReference>
<evidence type="ECO:0000313" key="3">
    <source>
        <dbReference type="Proteomes" id="UP000325286"/>
    </source>
</evidence>
<feature type="transmembrane region" description="Helical" evidence="1">
    <location>
        <begin position="135"/>
        <end position="151"/>
    </location>
</feature>
<proteinExistence type="predicted"/>
<protein>
    <submittedName>
        <fullName evidence="2">Phosphatidate cytidylyltransferase</fullName>
        <ecNumber evidence="2">2.7.7.41</ecNumber>
    </submittedName>
</protein>
<dbReference type="GO" id="GO:0009273">
    <property type="term" value="P:peptidoglycan-based cell wall biogenesis"/>
    <property type="evidence" value="ECO:0007669"/>
    <property type="project" value="TreeGrafter"/>
</dbReference>
<dbReference type="GO" id="GO:0005886">
    <property type="term" value="C:plasma membrane"/>
    <property type="evidence" value="ECO:0007669"/>
    <property type="project" value="TreeGrafter"/>
</dbReference>
<dbReference type="Proteomes" id="UP000325286">
    <property type="component" value="Chromosome"/>
</dbReference>
<dbReference type="EC" id="2.7.7.41" evidence="2"/>
<sequence>MCSPWGLGSSPGRLVRNKLYFVRFVGRRLVLQPPAPSSWLRRKRFVAIIRAAFAVLCPFWPTDISVPFDLLSHIVLPSEAAHNAAMTEWVTKRTFVLLAVVLVALSIASLVGLLLTRRENVAIESAVVRRFTGRLRIWWMMCAILVCGFLLHRIGTIVLFGLVSFWALREFITMTPTRRGDHRALFWVFFIFTPLQYVLLILNHMSPSWITGGRTIDFYGLYSIMIPVYGSLFIPARIALGGDFKRFLERSAKIQSGLLICVYSLSFAPALLDLSLQHADGRPWNGSNVTLLFFFLLIAQLSGVLQRAWTRLIGNHPVARDINAGRTWEGVVGSVLSTGMIGAALFWATPFAVWEAGVMGMVVACMSFAGTMTMSAIKRDRGVNDTGTLVQGHAGLLDQIDDICFAAPVFYHLTRFFFSG</sequence>
<keyword evidence="1" id="KW-0812">Transmembrane</keyword>
<feature type="transmembrane region" description="Helical" evidence="1">
    <location>
        <begin position="252"/>
        <end position="271"/>
    </location>
</feature>
<feature type="transmembrane region" description="Helical" evidence="1">
    <location>
        <begin position="218"/>
        <end position="240"/>
    </location>
</feature>
<dbReference type="Pfam" id="PF01148">
    <property type="entry name" value="CTP_transf_1"/>
    <property type="match status" value="1"/>
</dbReference>
<name>A0A5B9QUV8_9BACT</name>
<organism evidence="2 3">
    <name type="scientific">Roseimaritima ulvae</name>
    <dbReference type="NCBI Taxonomy" id="980254"/>
    <lineage>
        <taxon>Bacteria</taxon>
        <taxon>Pseudomonadati</taxon>
        <taxon>Planctomycetota</taxon>
        <taxon>Planctomycetia</taxon>
        <taxon>Pirellulales</taxon>
        <taxon>Pirellulaceae</taxon>
        <taxon>Roseimaritima</taxon>
    </lineage>
</organism>